<dbReference type="WBParaSite" id="nRc.2.0.1.t15892-RA">
    <property type="protein sequence ID" value="nRc.2.0.1.t15892-RA"/>
    <property type="gene ID" value="nRc.2.0.1.g15892"/>
</dbReference>
<name>A0A915IPH9_ROMCU</name>
<accession>A0A915IPH9</accession>
<proteinExistence type="predicted"/>
<organism evidence="1 2">
    <name type="scientific">Romanomermis culicivorax</name>
    <name type="common">Nematode worm</name>
    <dbReference type="NCBI Taxonomy" id="13658"/>
    <lineage>
        <taxon>Eukaryota</taxon>
        <taxon>Metazoa</taxon>
        <taxon>Ecdysozoa</taxon>
        <taxon>Nematoda</taxon>
        <taxon>Enoplea</taxon>
        <taxon>Dorylaimia</taxon>
        <taxon>Mermithida</taxon>
        <taxon>Mermithoidea</taxon>
        <taxon>Mermithidae</taxon>
        <taxon>Romanomermis</taxon>
    </lineage>
</organism>
<evidence type="ECO:0000313" key="2">
    <source>
        <dbReference type="WBParaSite" id="nRc.2.0.1.t15892-RA"/>
    </source>
</evidence>
<protein>
    <submittedName>
        <fullName evidence="2">Uncharacterized protein</fullName>
    </submittedName>
</protein>
<sequence length="71" mass="8032">MDQWFKGTFGYWLANPKEPVLVDMGNVSQLLELSKKGHQVCGFDVAKVNQDKVAALFKMREVDNPMGKQFA</sequence>
<dbReference type="Proteomes" id="UP000887565">
    <property type="component" value="Unplaced"/>
</dbReference>
<evidence type="ECO:0000313" key="1">
    <source>
        <dbReference type="Proteomes" id="UP000887565"/>
    </source>
</evidence>
<reference evidence="2" key="1">
    <citation type="submission" date="2022-11" db="UniProtKB">
        <authorList>
            <consortium name="WormBaseParasite"/>
        </authorList>
    </citation>
    <scope>IDENTIFICATION</scope>
</reference>
<keyword evidence="1" id="KW-1185">Reference proteome</keyword>
<dbReference type="AlphaFoldDB" id="A0A915IPH9"/>